<sequence length="267" mass="28997">MCAFAKATEVSERNHSGFSAEKTLILPHLIAVVACGLFLTSAGCHWGSNRKNVVGTQLHQQGHYTAAMQQFQQVVAEDPGNPDGYYNLAATMHRLAKDRQDPKMMDDALNLYQQCLDLSPNHVECHRGLAVLLIDTGKPDRAFALVKNWATRVPGAADPRIELARLYEETGDAGTALQHLESAVQLDANNSRAWLALGRLRESGGDDAQALQNYQRALALNGGQPAVAERVAVLNRRLNSKIDASLNANNVMIAQPPPAPAVGRTQF</sequence>
<protein>
    <submittedName>
        <fullName evidence="4">Photosystem I assembly protein Ycf3</fullName>
    </submittedName>
</protein>
<dbReference type="PANTHER" id="PTHR45586:SF1">
    <property type="entry name" value="LIPOPOLYSACCHARIDE ASSEMBLY PROTEIN B"/>
    <property type="match status" value="1"/>
</dbReference>
<gene>
    <name evidence="4" type="ORF">SV7mr_07460</name>
</gene>
<dbReference type="Pfam" id="PF14559">
    <property type="entry name" value="TPR_19"/>
    <property type="match status" value="1"/>
</dbReference>
<dbReference type="OrthoDB" id="270653at2"/>
<proteinExistence type="predicted"/>
<feature type="repeat" description="TPR" evidence="3">
    <location>
        <begin position="48"/>
        <end position="81"/>
    </location>
</feature>
<feature type="repeat" description="TPR" evidence="3">
    <location>
        <begin position="157"/>
        <end position="190"/>
    </location>
</feature>
<dbReference type="Pfam" id="PF13414">
    <property type="entry name" value="TPR_11"/>
    <property type="match status" value="1"/>
</dbReference>
<dbReference type="PROSITE" id="PS50005">
    <property type="entry name" value="TPR"/>
    <property type="match status" value="3"/>
</dbReference>
<dbReference type="Proteomes" id="UP000315003">
    <property type="component" value="Chromosome"/>
</dbReference>
<evidence type="ECO:0000256" key="3">
    <source>
        <dbReference type="PROSITE-ProRule" id="PRU00339"/>
    </source>
</evidence>
<dbReference type="AlphaFoldDB" id="A0A517SQ60"/>
<keyword evidence="2 3" id="KW-0802">TPR repeat</keyword>
<organism evidence="4 5">
    <name type="scientific">Stieleria bergensis</name>
    <dbReference type="NCBI Taxonomy" id="2528025"/>
    <lineage>
        <taxon>Bacteria</taxon>
        <taxon>Pseudomonadati</taxon>
        <taxon>Planctomycetota</taxon>
        <taxon>Planctomycetia</taxon>
        <taxon>Pirellulales</taxon>
        <taxon>Pirellulaceae</taxon>
        <taxon>Stieleria</taxon>
    </lineage>
</organism>
<keyword evidence="1" id="KW-0677">Repeat</keyword>
<feature type="repeat" description="TPR" evidence="3">
    <location>
        <begin position="191"/>
        <end position="224"/>
    </location>
</feature>
<dbReference type="InterPro" id="IPR019734">
    <property type="entry name" value="TPR_rpt"/>
</dbReference>
<dbReference type="InterPro" id="IPR051012">
    <property type="entry name" value="CellSynth/LPSAsmb/PSIAsmb"/>
</dbReference>
<reference evidence="4 5" key="1">
    <citation type="submission" date="2019-02" db="EMBL/GenBank/DDBJ databases">
        <title>Deep-cultivation of Planctomycetes and their phenomic and genomic characterization uncovers novel biology.</title>
        <authorList>
            <person name="Wiegand S."/>
            <person name="Jogler M."/>
            <person name="Boedeker C."/>
            <person name="Pinto D."/>
            <person name="Vollmers J."/>
            <person name="Rivas-Marin E."/>
            <person name="Kohn T."/>
            <person name="Peeters S.H."/>
            <person name="Heuer A."/>
            <person name="Rast P."/>
            <person name="Oberbeckmann S."/>
            <person name="Bunk B."/>
            <person name="Jeske O."/>
            <person name="Meyerdierks A."/>
            <person name="Storesund J.E."/>
            <person name="Kallscheuer N."/>
            <person name="Luecker S."/>
            <person name="Lage O.M."/>
            <person name="Pohl T."/>
            <person name="Merkel B.J."/>
            <person name="Hornburger P."/>
            <person name="Mueller R.-W."/>
            <person name="Bruemmer F."/>
            <person name="Labrenz M."/>
            <person name="Spormann A.M."/>
            <person name="Op den Camp H."/>
            <person name="Overmann J."/>
            <person name="Amann R."/>
            <person name="Jetten M.S.M."/>
            <person name="Mascher T."/>
            <person name="Medema M.H."/>
            <person name="Devos D.P."/>
            <person name="Kaster A.-K."/>
            <person name="Ovreas L."/>
            <person name="Rohde M."/>
            <person name="Galperin M.Y."/>
            <person name="Jogler C."/>
        </authorList>
    </citation>
    <scope>NUCLEOTIDE SEQUENCE [LARGE SCALE GENOMIC DNA]</scope>
    <source>
        <strain evidence="4 5">SV_7m_r</strain>
    </source>
</reference>
<accession>A0A517SQ60</accession>
<dbReference type="EMBL" id="CP036272">
    <property type="protein sequence ID" value="QDT58257.1"/>
    <property type="molecule type" value="Genomic_DNA"/>
</dbReference>
<evidence type="ECO:0000313" key="4">
    <source>
        <dbReference type="EMBL" id="QDT58257.1"/>
    </source>
</evidence>
<evidence type="ECO:0000256" key="1">
    <source>
        <dbReference type="ARBA" id="ARBA00022737"/>
    </source>
</evidence>
<dbReference type="SMART" id="SM00028">
    <property type="entry name" value="TPR"/>
    <property type="match status" value="4"/>
</dbReference>
<evidence type="ECO:0000313" key="5">
    <source>
        <dbReference type="Proteomes" id="UP000315003"/>
    </source>
</evidence>
<evidence type="ECO:0000256" key="2">
    <source>
        <dbReference type="ARBA" id="ARBA00022803"/>
    </source>
</evidence>
<name>A0A517SQ60_9BACT</name>
<dbReference type="InterPro" id="IPR011990">
    <property type="entry name" value="TPR-like_helical_dom_sf"/>
</dbReference>
<keyword evidence="5" id="KW-1185">Reference proteome</keyword>
<dbReference type="PROSITE" id="PS51257">
    <property type="entry name" value="PROKAR_LIPOPROTEIN"/>
    <property type="match status" value="1"/>
</dbReference>
<dbReference type="PANTHER" id="PTHR45586">
    <property type="entry name" value="TPR REPEAT-CONTAINING PROTEIN PA4667"/>
    <property type="match status" value="1"/>
</dbReference>
<dbReference type="Pfam" id="PF13428">
    <property type="entry name" value="TPR_14"/>
    <property type="match status" value="1"/>
</dbReference>
<dbReference type="SUPFAM" id="SSF48452">
    <property type="entry name" value="TPR-like"/>
    <property type="match status" value="1"/>
</dbReference>
<dbReference type="Gene3D" id="1.25.40.10">
    <property type="entry name" value="Tetratricopeptide repeat domain"/>
    <property type="match status" value="2"/>
</dbReference>